<protein>
    <submittedName>
        <fullName evidence="3">VCBS repeat-containing protein</fullName>
    </submittedName>
</protein>
<dbReference type="InterPro" id="IPR008964">
    <property type="entry name" value="Invasin/intimin_cell_adhesion"/>
</dbReference>
<dbReference type="Gene3D" id="2.60.40.1080">
    <property type="match status" value="2"/>
</dbReference>
<dbReference type="PANTHER" id="PTHR16026:SF0">
    <property type="entry name" value="CARTILAGE ACIDIC PROTEIN 1"/>
    <property type="match status" value="1"/>
</dbReference>
<name>A0A8J6ULC4_9GAMM</name>
<dbReference type="InterPro" id="IPR003343">
    <property type="entry name" value="Big_2"/>
</dbReference>
<dbReference type="Gene3D" id="2.130.10.130">
    <property type="entry name" value="Integrin alpha, N-terminal"/>
    <property type="match status" value="2"/>
</dbReference>
<evidence type="ECO:0000256" key="1">
    <source>
        <dbReference type="ARBA" id="ARBA00022729"/>
    </source>
</evidence>
<dbReference type="SUPFAM" id="SSF69318">
    <property type="entry name" value="Integrin alpha N-terminal domain"/>
    <property type="match status" value="2"/>
</dbReference>
<dbReference type="EMBL" id="JACXAF010000004">
    <property type="protein sequence ID" value="MBD1388695.1"/>
    <property type="molecule type" value="Genomic_DNA"/>
</dbReference>
<evidence type="ECO:0000313" key="4">
    <source>
        <dbReference type="Proteomes" id="UP000638014"/>
    </source>
</evidence>
<dbReference type="InterPro" id="IPR028994">
    <property type="entry name" value="Integrin_alpha_N"/>
</dbReference>
<dbReference type="InterPro" id="IPR011519">
    <property type="entry name" value="UnbV_ASPIC"/>
</dbReference>
<feature type="domain" description="BIG2" evidence="2">
    <location>
        <begin position="736"/>
        <end position="814"/>
    </location>
</feature>
<dbReference type="SUPFAM" id="SSF49373">
    <property type="entry name" value="Invasin/intimin cell-adhesion fragments"/>
    <property type="match status" value="2"/>
</dbReference>
<comment type="caution">
    <text evidence="3">The sequence shown here is derived from an EMBL/GenBank/DDBJ whole genome shotgun (WGS) entry which is preliminary data.</text>
</comment>
<evidence type="ECO:0000259" key="2">
    <source>
        <dbReference type="SMART" id="SM00635"/>
    </source>
</evidence>
<gene>
    <name evidence="3" type="ORF">IC617_04565</name>
</gene>
<dbReference type="PROSITE" id="PS51257">
    <property type="entry name" value="PROKAR_LIPOPROTEIN"/>
    <property type="match status" value="1"/>
</dbReference>
<keyword evidence="1" id="KW-0732">Signal</keyword>
<dbReference type="InterPro" id="IPR027039">
    <property type="entry name" value="Crtac1"/>
</dbReference>
<evidence type="ECO:0000313" key="3">
    <source>
        <dbReference type="EMBL" id="MBD1388695.1"/>
    </source>
</evidence>
<sequence length="1033" mass="113187">MNNLLKLVTLTFASSALISGCIDAEAPTEATKVTPAQPAFFDYPIAGELTKRVVIELDNPADYANISVYHGDRLLIDNLDIPKQGQQTISALVVFESNGLAKLEVRSNNADLTITRLSLEPADGVVLPTFSDISEQAGIDKVTSIKYGGPTIADMDNDGDYDFIVNNHNAESSKLYWNNGDGTVTRHDYDLARWFMHDLHGTAAGDYDNDGDLDLIVTQGGGNGTNPSKTNFYTNKDGTLVLTTGDVGIDRGGRGRGAKWLDMDLDGDLDLLLINETSLAQSKPQHFFYENIGNSNFRFKSVEGIQDIHQSRVLITDFNGDHIDDLVMYGPLELWQGNGDFTFTNVSHRVPSELANKGQISGIVDIDIDNDGDLDLYLARGKEFENGRGEKPWADFDPINQVMSYKTRGFKGVDQFDFTANGSIEFGNYYFLPLGMYRDREYPIFVGRDKLRTALPSGGDMLIDPATATGWPDDISEDGVYFGYLGNGKWRAALVRDEMKFWGFKFSLSGVTEFQPQFELQNRNEADYLLRNDGDKFVDVTEQWGVMPVGNSLGVTAGDFNNDSHQDLLVYRWGLISHRISDYLLLNNGQGGFDTVTMHGAADVGGPGNGDMGQAFDFDLDGRVDLLSGSENGEWYLYQNNTDLAGNYALVRVGYSPQANVDAISAEVIVETNHATYRKRVGSAGSVFSQSLLNIVHFGLGDAETISRITVRWRNGETTELTDKAVNQVFDTNRLDPQSLQFSEANDKIRQGVSKALAITMLPANADPSLSWHSSDESVLAVDQQGHVTAVGQANEQATITATSAANQLSANITLAIEQWYPNPLQALAISYPKSNLVVDDQIQIEANLEPEDADDSHLIWRSSNPEVATVDQQGVINAIASGQTVISVAPQANADLAQTLTINVEPYIEPYVTIKNADALKVLTVGDNIHVDVDYHAGSGNTVIASDEGGMRFWLRHFKYKWIPAKDVVKTDASVLKTTAGQSSMDFALDDLTPSDQLPTGHFYQLRVTFANSDGQMVDAAIDNVQVIAKPD</sequence>
<dbReference type="Pfam" id="PF02368">
    <property type="entry name" value="Big_2"/>
    <property type="match status" value="2"/>
</dbReference>
<dbReference type="SMART" id="SM00635">
    <property type="entry name" value="BID_2"/>
    <property type="match status" value="2"/>
</dbReference>
<reference evidence="3" key="1">
    <citation type="submission" date="2020-09" db="EMBL/GenBank/DDBJ databases">
        <title>A novel bacterium of genus Neiella, isolated from South China Sea.</title>
        <authorList>
            <person name="Huang H."/>
            <person name="Mo K."/>
            <person name="Hu Y."/>
        </authorList>
    </citation>
    <scope>NUCLEOTIDE SEQUENCE</scope>
    <source>
        <strain evidence="3">HB171785</strain>
    </source>
</reference>
<dbReference type="AlphaFoldDB" id="A0A8J6ULC4"/>
<dbReference type="Pfam" id="PF07593">
    <property type="entry name" value="UnbV_ASPIC"/>
    <property type="match status" value="1"/>
</dbReference>
<keyword evidence="4" id="KW-1185">Reference proteome</keyword>
<dbReference type="Proteomes" id="UP000638014">
    <property type="component" value="Unassembled WGS sequence"/>
</dbReference>
<dbReference type="PANTHER" id="PTHR16026">
    <property type="entry name" value="CARTILAGE ACIDIC PROTEIN 1"/>
    <property type="match status" value="1"/>
</dbReference>
<accession>A0A8J6ULC4</accession>
<proteinExistence type="predicted"/>
<dbReference type="InterPro" id="IPR013517">
    <property type="entry name" value="FG-GAP"/>
</dbReference>
<dbReference type="Pfam" id="PF13517">
    <property type="entry name" value="FG-GAP_3"/>
    <property type="match status" value="2"/>
</dbReference>
<organism evidence="3 4">
    <name type="scientific">Neiella litorisoli</name>
    <dbReference type="NCBI Taxonomy" id="2771431"/>
    <lineage>
        <taxon>Bacteria</taxon>
        <taxon>Pseudomonadati</taxon>
        <taxon>Pseudomonadota</taxon>
        <taxon>Gammaproteobacteria</taxon>
        <taxon>Alteromonadales</taxon>
        <taxon>Echinimonadaceae</taxon>
        <taxon>Neiella</taxon>
    </lineage>
</organism>
<feature type="domain" description="BIG2" evidence="2">
    <location>
        <begin position="824"/>
        <end position="901"/>
    </location>
</feature>
<dbReference type="RefSeq" id="WP_191143797.1">
    <property type="nucleotide sequence ID" value="NZ_JACXAF010000004.1"/>
</dbReference>